<keyword evidence="2" id="KW-1185">Reference proteome</keyword>
<dbReference type="Gene3D" id="3.40.50.790">
    <property type="match status" value="1"/>
</dbReference>
<organism evidence="1 2">
    <name type="scientific">Leishmania shawi</name>
    <dbReference type="NCBI Taxonomy" id="5680"/>
    <lineage>
        <taxon>Eukaryota</taxon>
        <taxon>Discoba</taxon>
        <taxon>Euglenozoa</taxon>
        <taxon>Kinetoplastea</taxon>
        <taxon>Metakinetoplastina</taxon>
        <taxon>Trypanosomatida</taxon>
        <taxon>Trypanosomatidae</taxon>
        <taxon>Leishmaniinae</taxon>
        <taxon>Leishmania</taxon>
        <taxon>Leishmania guyanensis species complex</taxon>
    </lineage>
</organism>
<dbReference type="InterPro" id="IPR023674">
    <property type="entry name" value="Ribosomal_uL1-like"/>
</dbReference>
<gene>
    <name evidence="1" type="ORF">Q4I29_008089</name>
</gene>
<proteinExistence type="predicted"/>
<dbReference type="InterPro" id="IPR016095">
    <property type="entry name" value="Ribosomal_uL1_3-a/b-sand"/>
</dbReference>
<keyword evidence="1" id="KW-0689">Ribosomal protein</keyword>
<name>A0ABR3DWE5_9TRYP</name>
<dbReference type="InterPro" id="IPR050257">
    <property type="entry name" value="eL8/uL1-like"/>
</dbReference>
<keyword evidence="1" id="KW-0687">Ribonucleoprotein</keyword>
<accession>A0ABR3DWE5</accession>
<protein>
    <submittedName>
        <fullName evidence="1">Ribosomal protein L1p/L10e family</fullName>
    </submittedName>
</protein>
<dbReference type="Pfam" id="PF00687">
    <property type="entry name" value="Ribosomal_L1"/>
    <property type="match status" value="1"/>
</dbReference>
<dbReference type="Proteomes" id="UP001443563">
    <property type="component" value="Unassembled WGS sequence"/>
</dbReference>
<dbReference type="EMBL" id="JBAMZM010000037">
    <property type="protein sequence ID" value="KAL0493140.1"/>
    <property type="molecule type" value="Genomic_DNA"/>
</dbReference>
<dbReference type="Gene3D" id="3.30.190.20">
    <property type="match status" value="1"/>
</dbReference>
<evidence type="ECO:0000313" key="1">
    <source>
        <dbReference type="EMBL" id="KAL0493140.1"/>
    </source>
</evidence>
<comment type="caution">
    <text evidence="1">The sequence shown here is derived from an EMBL/GenBank/DDBJ whole genome shotgun (WGS) entry which is preliminary data.</text>
</comment>
<dbReference type="SUPFAM" id="SSF56808">
    <property type="entry name" value="Ribosomal protein L1"/>
    <property type="match status" value="1"/>
</dbReference>
<dbReference type="PANTHER" id="PTHR23105">
    <property type="entry name" value="RIBOSOMAL PROTEIN L7AE FAMILY MEMBER"/>
    <property type="match status" value="1"/>
</dbReference>
<reference evidence="1 2" key="1">
    <citation type="submission" date="2024-02" db="EMBL/GenBank/DDBJ databases">
        <title>FIRST GENOME SEQUENCES OF Leishmania (Viannia) shawi, Leishmania (Viannia) lindenbergi AND Leishmania (Viannia) utingensis.</title>
        <authorList>
            <person name="Resadore F."/>
            <person name="Custodio M.G.F."/>
            <person name="Boite M.C."/>
            <person name="Cupolillo E."/>
            <person name="Ferreira G.E.M."/>
        </authorList>
    </citation>
    <scope>NUCLEOTIDE SEQUENCE [LARGE SCALE GENOMIC DNA]</scope>
    <source>
        <strain evidence="1 2">MCEB/BR/1984/M8408</strain>
    </source>
</reference>
<feature type="non-terminal residue" evidence="1">
    <location>
        <position position="293"/>
    </location>
</feature>
<dbReference type="CDD" id="cd00403">
    <property type="entry name" value="Ribosomal_L1"/>
    <property type="match status" value="1"/>
</dbReference>
<sequence length="293" mass="33497">MRVHRLAHQLHLPLLPSTRLSPLSVDYRPNTIIIHIFSPHNARLLFRSLICHLIFSTTQNSAPNYANKTNNNVGRLFKVFVVSTTMSKISPQALSEAIQAVLKVDKERKFKESIDLQVNLKNYDPQKDKRFSGSLKLPNVCRPRMTVCLLCDLVHEDIAKKEGVPTMNQEELKKLNKNKKLVKKMCNQYDAFLCSESIIKTVPRLVGPHMHRMGKFPTVCSPSESLTEKVVELRSTVKFQLKKVLCLGTCIGHIEMNEEQLRQNVMMAINFLVSLLKKNWQNLKSAYIKSTMG</sequence>
<dbReference type="GO" id="GO:0005840">
    <property type="term" value="C:ribosome"/>
    <property type="evidence" value="ECO:0007669"/>
    <property type="project" value="UniProtKB-KW"/>
</dbReference>
<dbReference type="InterPro" id="IPR028364">
    <property type="entry name" value="Ribosomal_uL1/biogenesis"/>
</dbReference>
<evidence type="ECO:0000313" key="2">
    <source>
        <dbReference type="Proteomes" id="UP001443563"/>
    </source>
</evidence>